<dbReference type="Pfam" id="PF01553">
    <property type="entry name" value="Acyltransferase"/>
    <property type="match status" value="1"/>
</dbReference>
<evidence type="ECO:0000259" key="1">
    <source>
        <dbReference type="SMART" id="SM00563"/>
    </source>
</evidence>
<keyword evidence="2" id="KW-0808">Transferase</keyword>
<dbReference type="SUPFAM" id="SSF69593">
    <property type="entry name" value="Glycerol-3-phosphate (1)-acyltransferase"/>
    <property type="match status" value="1"/>
</dbReference>
<organism evidence="2 3">
    <name type="scientific">Anabaena subtropica FACHB-260</name>
    <dbReference type="NCBI Taxonomy" id="2692884"/>
    <lineage>
        <taxon>Bacteria</taxon>
        <taxon>Bacillati</taxon>
        <taxon>Cyanobacteriota</taxon>
        <taxon>Cyanophyceae</taxon>
        <taxon>Nostocales</taxon>
        <taxon>Nostocaceae</taxon>
        <taxon>Anabaena</taxon>
    </lineage>
</organism>
<keyword evidence="2" id="KW-0012">Acyltransferase</keyword>
<dbReference type="SMART" id="SM00563">
    <property type="entry name" value="PlsC"/>
    <property type="match status" value="1"/>
</dbReference>
<comment type="caution">
    <text evidence="2">The sequence shown here is derived from an EMBL/GenBank/DDBJ whole genome shotgun (WGS) entry which is preliminary data.</text>
</comment>
<dbReference type="GO" id="GO:0016746">
    <property type="term" value="F:acyltransferase activity"/>
    <property type="evidence" value="ECO:0007669"/>
    <property type="project" value="UniProtKB-KW"/>
</dbReference>
<gene>
    <name evidence="2" type="ORF">H6G18_16430</name>
</gene>
<protein>
    <submittedName>
        <fullName evidence="2">1-acyl-sn-glycerol-3-phosphate acyltransferase</fullName>
    </submittedName>
</protein>
<feature type="domain" description="Phospholipid/glycerol acyltransferase" evidence="1">
    <location>
        <begin position="69"/>
        <end position="192"/>
    </location>
</feature>
<keyword evidence="3" id="KW-1185">Reference proteome</keyword>
<sequence length="275" mass="30638">MMEFFSASDTCQVKPTNTLTNPQVAVTTSRVSPWLSSVLYFVGNYFLLPSFFGRISITGQENIPKTGPVILAPTHRARWDSLLLPYATGRYVTGRDLNFMVSNNECRGLQGWFVRRMGGFPVDTQHPAVSTLRHAVELLQQGQMLVIYPEGDIFRDGKLHPLKPGIARLALSAESSYPGVGVKILPISINYSQPYPCWGTDVSIHIGSAINVQDYTHGKVKQNAKRLTEDLARDLQRLSNPELAFSHHAVVEVTNAARKREDEGVEEQKKIIVNC</sequence>
<dbReference type="InterPro" id="IPR052744">
    <property type="entry name" value="GPAT/DAPAT"/>
</dbReference>
<evidence type="ECO:0000313" key="2">
    <source>
        <dbReference type="EMBL" id="MBD2345724.1"/>
    </source>
</evidence>
<dbReference type="PANTHER" id="PTHR31605">
    <property type="entry name" value="GLYCEROL-3-PHOSPHATE O-ACYLTRANSFERASE 1"/>
    <property type="match status" value="1"/>
</dbReference>
<proteinExistence type="predicted"/>
<dbReference type="InterPro" id="IPR002123">
    <property type="entry name" value="Plipid/glycerol_acylTrfase"/>
</dbReference>
<evidence type="ECO:0000313" key="3">
    <source>
        <dbReference type="Proteomes" id="UP000607281"/>
    </source>
</evidence>
<dbReference type="RefSeq" id="WP_190408152.1">
    <property type="nucleotide sequence ID" value="NZ_JACJRF010000029.1"/>
</dbReference>
<reference evidence="2 3" key="1">
    <citation type="journal article" date="2020" name="ISME J.">
        <title>Comparative genomics reveals insights into cyanobacterial evolution and habitat adaptation.</title>
        <authorList>
            <person name="Chen M.Y."/>
            <person name="Teng W.K."/>
            <person name="Zhao L."/>
            <person name="Hu C.X."/>
            <person name="Zhou Y.K."/>
            <person name="Han B.P."/>
            <person name="Song L.R."/>
            <person name="Shu W.S."/>
        </authorList>
    </citation>
    <scope>NUCLEOTIDE SEQUENCE [LARGE SCALE GENOMIC DNA]</scope>
    <source>
        <strain evidence="2 3">FACHB-260</strain>
    </source>
</reference>
<dbReference type="CDD" id="cd07989">
    <property type="entry name" value="LPLAT_AGPAT-like"/>
    <property type="match status" value="1"/>
</dbReference>
<dbReference type="PANTHER" id="PTHR31605:SF0">
    <property type="entry name" value="GLYCEROL-3-PHOSPHATE O-ACYLTRANSFERASE 1"/>
    <property type="match status" value="1"/>
</dbReference>
<dbReference type="Proteomes" id="UP000607281">
    <property type="component" value="Unassembled WGS sequence"/>
</dbReference>
<dbReference type="EMBL" id="JACJRF010000029">
    <property type="protein sequence ID" value="MBD2345724.1"/>
    <property type="molecule type" value="Genomic_DNA"/>
</dbReference>
<name>A0ABR8CRZ1_9NOST</name>
<accession>A0ABR8CRZ1</accession>